<feature type="compositionally biased region" description="Basic and acidic residues" evidence="1">
    <location>
        <begin position="49"/>
        <end position="68"/>
    </location>
</feature>
<feature type="non-terminal residue" evidence="2">
    <location>
        <position position="1"/>
    </location>
</feature>
<dbReference type="Proteomes" id="UP001642484">
    <property type="component" value="Unassembled WGS sequence"/>
</dbReference>
<protein>
    <submittedName>
        <fullName evidence="2">Uncharacterized protein</fullName>
    </submittedName>
</protein>
<accession>A0ABP0M7N4</accession>
<keyword evidence="3" id="KW-1185">Reference proteome</keyword>
<proteinExistence type="predicted"/>
<evidence type="ECO:0000256" key="1">
    <source>
        <dbReference type="SAM" id="MobiDB-lite"/>
    </source>
</evidence>
<feature type="region of interest" description="Disordered" evidence="1">
    <location>
        <begin position="1"/>
        <end position="84"/>
    </location>
</feature>
<feature type="non-terminal residue" evidence="2">
    <location>
        <position position="84"/>
    </location>
</feature>
<evidence type="ECO:0000313" key="2">
    <source>
        <dbReference type="EMBL" id="CAK9047490.1"/>
    </source>
</evidence>
<name>A0ABP0M7N4_9DINO</name>
<feature type="compositionally biased region" description="Acidic residues" evidence="1">
    <location>
        <begin position="7"/>
        <end position="19"/>
    </location>
</feature>
<sequence>VEKGDDVEMEQVNDPDKEEQDVIDKVKMDEVKTALQSQIEPDDDEEEISQEHIEDLKKKSSESRKEESQEISTPSYDADEVDYE</sequence>
<feature type="compositionally biased region" description="Basic and acidic residues" evidence="1">
    <location>
        <begin position="20"/>
        <end position="32"/>
    </location>
</feature>
<organism evidence="2 3">
    <name type="scientific">Durusdinium trenchii</name>
    <dbReference type="NCBI Taxonomy" id="1381693"/>
    <lineage>
        <taxon>Eukaryota</taxon>
        <taxon>Sar</taxon>
        <taxon>Alveolata</taxon>
        <taxon>Dinophyceae</taxon>
        <taxon>Suessiales</taxon>
        <taxon>Symbiodiniaceae</taxon>
        <taxon>Durusdinium</taxon>
    </lineage>
</organism>
<comment type="caution">
    <text evidence="2">The sequence shown here is derived from an EMBL/GenBank/DDBJ whole genome shotgun (WGS) entry which is preliminary data.</text>
</comment>
<dbReference type="EMBL" id="CAXAMN010016169">
    <property type="protein sequence ID" value="CAK9047490.1"/>
    <property type="molecule type" value="Genomic_DNA"/>
</dbReference>
<evidence type="ECO:0000313" key="3">
    <source>
        <dbReference type="Proteomes" id="UP001642484"/>
    </source>
</evidence>
<gene>
    <name evidence="2" type="ORF">CCMP2556_LOCUS24569</name>
</gene>
<reference evidence="2 3" key="1">
    <citation type="submission" date="2024-02" db="EMBL/GenBank/DDBJ databases">
        <authorList>
            <person name="Chen Y."/>
            <person name="Shah S."/>
            <person name="Dougan E. K."/>
            <person name="Thang M."/>
            <person name="Chan C."/>
        </authorList>
    </citation>
    <scope>NUCLEOTIDE SEQUENCE [LARGE SCALE GENOMIC DNA]</scope>
</reference>